<keyword evidence="1" id="KW-0472">Membrane</keyword>
<proteinExistence type="predicted"/>
<keyword evidence="4" id="KW-1185">Reference proteome</keyword>
<dbReference type="Proteomes" id="UP001596135">
    <property type="component" value="Unassembled WGS sequence"/>
</dbReference>
<gene>
    <name evidence="3" type="ORF">ACFPYL_16925</name>
</gene>
<keyword evidence="1" id="KW-1133">Transmembrane helix</keyword>
<name>A0ABW1LLG7_9ACTN</name>
<protein>
    <submittedName>
        <fullName evidence="3">TadE/TadG family type IV pilus assembly protein</fullName>
    </submittedName>
</protein>
<sequence>MSPTKPARPRARRIGARARDERGSITVWMALSSFAMIFLLGLAVDLGGQVHAHERAHDVAAQAARAGGEEVEGSAAVQGHALAVSPAAARAAAQQFLAAAGVTGTVTITGGDTLTVTVHDTYDARFLGLIGINRLDVTGTATARLIRTLGGSER</sequence>
<dbReference type="EMBL" id="JBHSRJ010000005">
    <property type="protein sequence ID" value="MFC6044776.1"/>
    <property type="molecule type" value="Genomic_DNA"/>
</dbReference>
<dbReference type="RefSeq" id="WP_379156739.1">
    <property type="nucleotide sequence ID" value="NZ_JBHSRJ010000005.1"/>
</dbReference>
<comment type="caution">
    <text evidence="3">The sequence shown here is derived from an EMBL/GenBank/DDBJ whole genome shotgun (WGS) entry which is preliminary data.</text>
</comment>
<dbReference type="InterPro" id="IPR012495">
    <property type="entry name" value="TadE-like_dom"/>
</dbReference>
<evidence type="ECO:0000256" key="1">
    <source>
        <dbReference type="SAM" id="Phobius"/>
    </source>
</evidence>
<evidence type="ECO:0000313" key="4">
    <source>
        <dbReference type="Proteomes" id="UP001596135"/>
    </source>
</evidence>
<organism evidence="3 4">
    <name type="scientific">Nocardioides hankookensis</name>
    <dbReference type="NCBI Taxonomy" id="443157"/>
    <lineage>
        <taxon>Bacteria</taxon>
        <taxon>Bacillati</taxon>
        <taxon>Actinomycetota</taxon>
        <taxon>Actinomycetes</taxon>
        <taxon>Propionibacteriales</taxon>
        <taxon>Nocardioidaceae</taxon>
        <taxon>Nocardioides</taxon>
    </lineage>
</organism>
<reference evidence="4" key="1">
    <citation type="journal article" date="2019" name="Int. J. Syst. Evol. Microbiol.">
        <title>The Global Catalogue of Microorganisms (GCM) 10K type strain sequencing project: providing services to taxonomists for standard genome sequencing and annotation.</title>
        <authorList>
            <consortium name="The Broad Institute Genomics Platform"/>
            <consortium name="The Broad Institute Genome Sequencing Center for Infectious Disease"/>
            <person name="Wu L."/>
            <person name="Ma J."/>
        </authorList>
    </citation>
    <scope>NUCLEOTIDE SEQUENCE [LARGE SCALE GENOMIC DNA]</scope>
    <source>
        <strain evidence="4">CCUG 54522</strain>
    </source>
</reference>
<dbReference type="Pfam" id="PF07811">
    <property type="entry name" value="TadE"/>
    <property type="match status" value="1"/>
</dbReference>
<keyword evidence="1" id="KW-0812">Transmembrane</keyword>
<feature type="domain" description="TadE-like" evidence="2">
    <location>
        <begin position="23"/>
        <end position="65"/>
    </location>
</feature>
<feature type="transmembrane region" description="Helical" evidence="1">
    <location>
        <begin position="25"/>
        <end position="44"/>
    </location>
</feature>
<accession>A0ABW1LLG7</accession>
<evidence type="ECO:0000313" key="3">
    <source>
        <dbReference type="EMBL" id="MFC6044776.1"/>
    </source>
</evidence>
<evidence type="ECO:0000259" key="2">
    <source>
        <dbReference type="Pfam" id="PF07811"/>
    </source>
</evidence>